<gene>
    <name evidence="1" type="ORF">NPIL_326581</name>
</gene>
<comment type="caution">
    <text evidence="1">The sequence shown here is derived from an EMBL/GenBank/DDBJ whole genome shotgun (WGS) entry which is preliminary data.</text>
</comment>
<dbReference type="OrthoDB" id="10439368at2759"/>
<reference evidence="1" key="1">
    <citation type="submission" date="2020-08" db="EMBL/GenBank/DDBJ databases">
        <title>Multicomponent nature underlies the extraordinary mechanical properties of spider dragline silk.</title>
        <authorList>
            <person name="Kono N."/>
            <person name="Nakamura H."/>
            <person name="Mori M."/>
            <person name="Yoshida Y."/>
            <person name="Ohtoshi R."/>
            <person name="Malay A.D."/>
            <person name="Moran D.A.P."/>
            <person name="Tomita M."/>
            <person name="Numata K."/>
            <person name="Arakawa K."/>
        </authorList>
    </citation>
    <scope>NUCLEOTIDE SEQUENCE</scope>
</reference>
<name>A0A8X6NS42_NEPPI</name>
<accession>A0A8X6NS42</accession>
<evidence type="ECO:0000313" key="2">
    <source>
        <dbReference type="Proteomes" id="UP000887013"/>
    </source>
</evidence>
<evidence type="ECO:0000313" key="1">
    <source>
        <dbReference type="EMBL" id="GFT29096.1"/>
    </source>
</evidence>
<proteinExistence type="predicted"/>
<organism evidence="1 2">
    <name type="scientific">Nephila pilipes</name>
    <name type="common">Giant wood spider</name>
    <name type="synonym">Nephila maculata</name>
    <dbReference type="NCBI Taxonomy" id="299642"/>
    <lineage>
        <taxon>Eukaryota</taxon>
        <taxon>Metazoa</taxon>
        <taxon>Ecdysozoa</taxon>
        <taxon>Arthropoda</taxon>
        <taxon>Chelicerata</taxon>
        <taxon>Arachnida</taxon>
        <taxon>Araneae</taxon>
        <taxon>Araneomorphae</taxon>
        <taxon>Entelegynae</taxon>
        <taxon>Araneoidea</taxon>
        <taxon>Nephilidae</taxon>
        <taxon>Nephila</taxon>
    </lineage>
</organism>
<sequence length="103" mass="11836">MCRTQVVPGAHRTGDPSPPRGAVWTLTDAECRWMRPLWKTPNYTTEPPEFFSFVFSCRYSSGENRRNLTSKIIFCSVSQSERSGVSGEVPCLFYAPFFWFLEV</sequence>
<dbReference type="Proteomes" id="UP000887013">
    <property type="component" value="Unassembled WGS sequence"/>
</dbReference>
<protein>
    <submittedName>
        <fullName evidence="1">Uncharacterized protein</fullName>
    </submittedName>
</protein>
<dbReference type="EMBL" id="BMAW01060994">
    <property type="protein sequence ID" value="GFT29096.1"/>
    <property type="molecule type" value="Genomic_DNA"/>
</dbReference>
<keyword evidence="2" id="KW-1185">Reference proteome</keyword>
<dbReference type="AlphaFoldDB" id="A0A8X6NS42"/>